<feature type="transmembrane region" description="Helical" evidence="8">
    <location>
        <begin position="28"/>
        <end position="48"/>
    </location>
</feature>
<comment type="subcellular location">
    <subcellularLocation>
        <location evidence="1">Cell membrane</location>
        <topology evidence="1">Multi-pass membrane protein</topology>
    </subcellularLocation>
</comment>
<dbReference type="PANTHER" id="PTHR30509:SF9">
    <property type="entry name" value="MULTIDRUG RESISTANCE PROTEIN MDTO"/>
    <property type="match status" value="1"/>
</dbReference>
<dbReference type="EMBL" id="JBHTMB010000227">
    <property type="protein sequence ID" value="MFD1236503.1"/>
    <property type="molecule type" value="Genomic_DNA"/>
</dbReference>
<evidence type="ECO:0000256" key="4">
    <source>
        <dbReference type="ARBA" id="ARBA00022989"/>
    </source>
</evidence>
<dbReference type="Pfam" id="PF13515">
    <property type="entry name" value="FUSC_2"/>
    <property type="match status" value="1"/>
</dbReference>
<proteinExistence type="inferred from homology"/>
<feature type="transmembrane region" description="Helical" evidence="8">
    <location>
        <begin position="83"/>
        <end position="101"/>
    </location>
</feature>
<sequence length="783" mass="83013">MPAGAWVRDLRTEVRTTLTGVDPGLGRLRMAATATAAMVLAAAVMAGVRELTGQPVTVLLFAAVLAMVSNLSVNEPELPARRITTALMLLPAALAITAGTLLAPARLLADVVFVLVMAAAVWVRRFGPRGFALGMAAFMPYFFTQFLQTGAAELPWLLLAAGVGIASTLLLRGWLLAERPERVLDRLVRAFRARVHAVVEAVGDVLAAEPGDVADELAAVRRARVRLNDTALQVVDQLEHLDRDSPEPGDLPLRVMDTELATERLAISTRRLMAEDPPPDRLVLRRLAAGVRGLGRATLTPTPTDRVPALLDGARRSVDAISADTEGGSERAQRVAFAVTRLADALSLAREAAGHDPAPDGARPAAPDPTAAPDRSDPDHTDPDHTDPDHTDPASGSTDRTTGTPADGSAAEDDAPDAGDGRPGLDLTTRQAVQVLVATSLAIVVGDLISPSRWYWAVIAAFVVFAGTASRGDVVNRGSQRVVGTIGGVAAGMGLAWLVGDHRLVALVLLFGCVFLALYLVRISQALMAFWITTVLALLYGLIGQFSAETLLVRIEETAVGAAMGMIAGYLVLPKRTREAFGEALDDAVDASDAALAAAIDQLCGLGPETSPVELARDLDDALATLRQRAKPLGNPLPRRRGRSGYERILRVLTAVDHYTRDLARTSDGVTDPDWEPTLRPAGDRVRANLDALRDHLVAAIPQQSGPSTRDVDTLEPPADIGSAEDLVDAAEAHAARCTEPRKRYEMLAAARYLRRIDQAVVGLAVDLGVAPDPADRPRAAAR</sequence>
<gene>
    <name evidence="10" type="ORF">ACFQ34_24730</name>
</gene>
<feature type="transmembrane region" description="Helical" evidence="8">
    <location>
        <begin position="54"/>
        <end position="71"/>
    </location>
</feature>
<keyword evidence="11" id="KW-1185">Reference proteome</keyword>
<feature type="transmembrane region" description="Helical" evidence="8">
    <location>
        <begin position="454"/>
        <end position="470"/>
    </location>
</feature>
<dbReference type="PANTHER" id="PTHR30509">
    <property type="entry name" value="P-HYDROXYBENZOIC ACID EFFLUX PUMP SUBUNIT-RELATED"/>
    <property type="match status" value="1"/>
</dbReference>
<feature type="compositionally biased region" description="Polar residues" evidence="7">
    <location>
        <begin position="394"/>
        <end position="404"/>
    </location>
</feature>
<comment type="caution">
    <text evidence="10">The sequence shown here is derived from an EMBL/GenBank/DDBJ whole genome shotgun (WGS) entry which is preliminary data.</text>
</comment>
<keyword evidence="3 8" id="KW-0812">Transmembrane</keyword>
<evidence type="ECO:0000256" key="7">
    <source>
        <dbReference type="SAM" id="MobiDB-lite"/>
    </source>
</evidence>
<accession>A0ABW3VPB5</accession>
<keyword evidence="4 8" id="KW-1133">Transmembrane helix</keyword>
<feature type="transmembrane region" description="Helical" evidence="8">
    <location>
        <begin position="432"/>
        <end position="448"/>
    </location>
</feature>
<evidence type="ECO:0000313" key="10">
    <source>
        <dbReference type="EMBL" id="MFD1236503.1"/>
    </source>
</evidence>
<evidence type="ECO:0000256" key="6">
    <source>
        <dbReference type="ARBA" id="ARBA00043993"/>
    </source>
</evidence>
<dbReference type="Proteomes" id="UP001597182">
    <property type="component" value="Unassembled WGS sequence"/>
</dbReference>
<evidence type="ECO:0000259" key="9">
    <source>
        <dbReference type="Pfam" id="PF13515"/>
    </source>
</evidence>
<keyword evidence="2" id="KW-1003">Cell membrane</keyword>
<feature type="transmembrane region" description="Helical" evidence="8">
    <location>
        <begin position="528"/>
        <end position="546"/>
    </location>
</feature>
<feature type="compositionally biased region" description="Basic and acidic residues" evidence="7">
    <location>
        <begin position="374"/>
        <end position="392"/>
    </location>
</feature>
<evidence type="ECO:0000313" key="11">
    <source>
        <dbReference type="Proteomes" id="UP001597182"/>
    </source>
</evidence>
<feature type="transmembrane region" description="Helical" evidence="8">
    <location>
        <begin position="154"/>
        <end position="177"/>
    </location>
</feature>
<feature type="transmembrane region" description="Helical" evidence="8">
    <location>
        <begin position="107"/>
        <end position="123"/>
    </location>
</feature>
<evidence type="ECO:0000256" key="8">
    <source>
        <dbReference type="SAM" id="Phobius"/>
    </source>
</evidence>
<feature type="transmembrane region" description="Helical" evidence="8">
    <location>
        <begin position="504"/>
        <end position="521"/>
    </location>
</feature>
<evidence type="ECO:0000256" key="5">
    <source>
        <dbReference type="ARBA" id="ARBA00023136"/>
    </source>
</evidence>
<feature type="region of interest" description="Disordered" evidence="7">
    <location>
        <begin position="351"/>
        <end position="425"/>
    </location>
</feature>
<organism evidence="10 11">
    <name type="scientific">Pseudonocardia benzenivorans</name>
    <dbReference type="NCBI Taxonomy" id="228005"/>
    <lineage>
        <taxon>Bacteria</taxon>
        <taxon>Bacillati</taxon>
        <taxon>Actinomycetota</taxon>
        <taxon>Actinomycetes</taxon>
        <taxon>Pseudonocardiales</taxon>
        <taxon>Pseudonocardiaceae</taxon>
        <taxon>Pseudonocardia</taxon>
    </lineage>
</organism>
<feature type="compositionally biased region" description="Low complexity" evidence="7">
    <location>
        <begin position="359"/>
        <end position="373"/>
    </location>
</feature>
<evidence type="ECO:0000256" key="2">
    <source>
        <dbReference type="ARBA" id="ARBA00022475"/>
    </source>
</evidence>
<feature type="domain" description="Integral membrane bound transporter" evidence="9">
    <location>
        <begin position="441"/>
        <end position="567"/>
    </location>
</feature>
<dbReference type="InterPro" id="IPR049453">
    <property type="entry name" value="Memb_transporter_dom"/>
</dbReference>
<comment type="similarity">
    <text evidence="6">Belongs to the YccS/YhfK family.</text>
</comment>
<name>A0ABW3VPB5_9PSEU</name>
<evidence type="ECO:0000256" key="3">
    <source>
        <dbReference type="ARBA" id="ARBA00022692"/>
    </source>
</evidence>
<evidence type="ECO:0000256" key="1">
    <source>
        <dbReference type="ARBA" id="ARBA00004651"/>
    </source>
</evidence>
<feature type="transmembrane region" description="Helical" evidence="8">
    <location>
        <begin position="130"/>
        <end position="148"/>
    </location>
</feature>
<dbReference type="RefSeq" id="WP_346092540.1">
    <property type="nucleotide sequence ID" value="NZ_BAABKS010000055.1"/>
</dbReference>
<feature type="transmembrane region" description="Helical" evidence="8">
    <location>
        <begin position="482"/>
        <end position="498"/>
    </location>
</feature>
<protein>
    <submittedName>
        <fullName evidence="10">FUSC family protein</fullName>
    </submittedName>
</protein>
<keyword evidence="5 8" id="KW-0472">Membrane</keyword>
<reference evidence="11" key="1">
    <citation type="journal article" date="2019" name="Int. J. Syst. Evol. Microbiol.">
        <title>The Global Catalogue of Microorganisms (GCM) 10K type strain sequencing project: providing services to taxonomists for standard genome sequencing and annotation.</title>
        <authorList>
            <consortium name="The Broad Institute Genomics Platform"/>
            <consortium name="The Broad Institute Genome Sequencing Center for Infectious Disease"/>
            <person name="Wu L."/>
            <person name="Ma J."/>
        </authorList>
    </citation>
    <scope>NUCLEOTIDE SEQUENCE [LARGE SCALE GENOMIC DNA]</scope>
    <source>
        <strain evidence="11">CCUG 49018</strain>
    </source>
</reference>